<gene>
    <name evidence="1" type="ORF">MSPICULIGERA_LOCUS24750</name>
</gene>
<proteinExistence type="predicted"/>
<organism evidence="1 2">
    <name type="scientific">Mesorhabditis spiculigera</name>
    <dbReference type="NCBI Taxonomy" id="96644"/>
    <lineage>
        <taxon>Eukaryota</taxon>
        <taxon>Metazoa</taxon>
        <taxon>Ecdysozoa</taxon>
        <taxon>Nematoda</taxon>
        <taxon>Chromadorea</taxon>
        <taxon>Rhabditida</taxon>
        <taxon>Rhabditina</taxon>
        <taxon>Rhabditomorpha</taxon>
        <taxon>Rhabditoidea</taxon>
        <taxon>Rhabditidae</taxon>
        <taxon>Mesorhabditinae</taxon>
        <taxon>Mesorhabditis</taxon>
    </lineage>
</organism>
<evidence type="ECO:0000313" key="1">
    <source>
        <dbReference type="EMBL" id="CAJ0586762.1"/>
    </source>
</evidence>
<evidence type="ECO:0000313" key="2">
    <source>
        <dbReference type="Proteomes" id="UP001177023"/>
    </source>
</evidence>
<reference evidence="1" key="1">
    <citation type="submission" date="2023-06" db="EMBL/GenBank/DDBJ databases">
        <authorList>
            <person name="Delattre M."/>
        </authorList>
    </citation>
    <scope>NUCLEOTIDE SEQUENCE</scope>
    <source>
        <strain evidence="1">AF72</strain>
    </source>
</reference>
<protein>
    <submittedName>
        <fullName evidence="1">Uncharacterized protein</fullName>
    </submittedName>
</protein>
<keyword evidence="2" id="KW-1185">Reference proteome</keyword>
<feature type="non-terminal residue" evidence="1">
    <location>
        <position position="68"/>
    </location>
</feature>
<name>A0AA36GIH5_9BILA</name>
<sequence>MSPKRRARAPGQCHRDRGTIPLLHKILIDHLAEVIYAKGRSDVGRFKYEYNEFLKTLNGEKKIPEDWR</sequence>
<dbReference type="Proteomes" id="UP001177023">
    <property type="component" value="Unassembled WGS sequence"/>
</dbReference>
<accession>A0AA36GIH5</accession>
<dbReference type="EMBL" id="CATQJA010002709">
    <property type="protein sequence ID" value="CAJ0586762.1"/>
    <property type="molecule type" value="Genomic_DNA"/>
</dbReference>
<dbReference type="AlphaFoldDB" id="A0AA36GIH5"/>
<comment type="caution">
    <text evidence="1">The sequence shown here is derived from an EMBL/GenBank/DDBJ whole genome shotgun (WGS) entry which is preliminary data.</text>
</comment>